<evidence type="ECO:0000256" key="1">
    <source>
        <dbReference type="SAM" id="Coils"/>
    </source>
</evidence>
<evidence type="ECO:0000259" key="3">
    <source>
        <dbReference type="Pfam" id="PF24481"/>
    </source>
</evidence>
<feature type="coiled-coil region" evidence="1">
    <location>
        <begin position="141"/>
        <end position="175"/>
    </location>
</feature>
<dbReference type="Pfam" id="PF24481">
    <property type="entry name" value="CT398_CC"/>
    <property type="match status" value="1"/>
</dbReference>
<protein>
    <submittedName>
        <fullName evidence="4">Uncharacterized protein</fullName>
    </submittedName>
</protein>
<proteinExistence type="predicted"/>
<dbReference type="Pfam" id="PF02591">
    <property type="entry name" value="Zn_ribbon_9"/>
    <property type="match status" value="1"/>
</dbReference>
<dbReference type="Gene3D" id="1.10.287.1490">
    <property type="match status" value="1"/>
</dbReference>
<keyword evidence="1" id="KW-0175">Coiled coil</keyword>
<feature type="domain" description="C4-type zinc ribbon" evidence="2">
    <location>
        <begin position="229"/>
        <end position="260"/>
    </location>
</feature>
<dbReference type="EMBL" id="PCSH01000120">
    <property type="protein sequence ID" value="PIP40438.1"/>
    <property type="molecule type" value="Genomic_DNA"/>
</dbReference>
<gene>
    <name evidence="4" type="ORF">COX18_06695</name>
</gene>
<reference evidence="4 5" key="1">
    <citation type="submission" date="2017-09" db="EMBL/GenBank/DDBJ databases">
        <title>Depth-based differentiation of microbial function through sediment-hosted aquifers and enrichment of novel symbionts in the deep terrestrial subsurface.</title>
        <authorList>
            <person name="Probst A.J."/>
            <person name="Ladd B."/>
            <person name="Jarett J.K."/>
            <person name="Geller-Mcgrath D.E."/>
            <person name="Sieber C.M."/>
            <person name="Emerson J.B."/>
            <person name="Anantharaman K."/>
            <person name="Thomas B.C."/>
            <person name="Malmstrom R."/>
            <person name="Stieglmeier M."/>
            <person name="Klingl A."/>
            <person name="Woyke T."/>
            <person name="Ryan C.M."/>
            <person name="Banfield J.F."/>
        </authorList>
    </citation>
    <scope>NUCLEOTIDE SEQUENCE [LARGE SCALE GENOMIC DNA]</scope>
    <source>
        <strain evidence="4">CG23_combo_of_CG06-09_8_20_14_all_40_23</strain>
    </source>
</reference>
<dbReference type="InterPro" id="IPR052376">
    <property type="entry name" value="Oxidative_Scav/Glycosyltrans"/>
</dbReference>
<dbReference type="InterPro" id="IPR003743">
    <property type="entry name" value="Zf-RING_7"/>
</dbReference>
<feature type="domain" description="CT398-like coiled coil hairpin" evidence="3">
    <location>
        <begin position="41"/>
        <end position="215"/>
    </location>
</feature>
<evidence type="ECO:0000313" key="5">
    <source>
        <dbReference type="Proteomes" id="UP000231067"/>
    </source>
</evidence>
<sequence length="264" mass="30536">MQGVVGSNPISPTIILSIILCQVNGYKEIIVVPELMALIELQQIDIAIKEIEATNINLNKQLEKEKEEIAKKEAILREIKEKHDVLQKDLRHNERKLQQAEQNIDGFEKKIYQVKSQKELEAVDHEIAKSRQERSTTEDTLLTLMVEIDDITQKIKEEEKEFKKKSEDFNRQSQKIESDININTQELLETNIKRQKIVGAIEPSFLNNYEKLRLSRNNLAMVHINGGICQGCFVTLPPQQINEVKMGKEIVKCNSCARILYWKE</sequence>
<comment type="caution">
    <text evidence="4">The sequence shown here is derived from an EMBL/GenBank/DDBJ whole genome shotgun (WGS) entry which is preliminary data.</text>
</comment>
<name>A0A2H0A7I9_9BACT</name>
<organism evidence="4 5">
    <name type="scientific">Candidatus Desantisbacteria bacterium CG23_combo_of_CG06-09_8_20_14_all_40_23</name>
    <dbReference type="NCBI Taxonomy" id="1974550"/>
    <lineage>
        <taxon>Bacteria</taxon>
        <taxon>Candidatus Desantisiibacteriota</taxon>
    </lineage>
</organism>
<evidence type="ECO:0000259" key="2">
    <source>
        <dbReference type="Pfam" id="PF02591"/>
    </source>
</evidence>
<feature type="coiled-coil region" evidence="1">
    <location>
        <begin position="41"/>
        <end position="117"/>
    </location>
</feature>
<dbReference type="Proteomes" id="UP000231067">
    <property type="component" value="Unassembled WGS sequence"/>
</dbReference>
<dbReference type="AlphaFoldDB" id="A0A2H0A7I9"/>
<dbReference type="PANTHER" id="PTHR39082">
    <property type="entry name" value="PHOSPHOLIPASE C-BETA-2-RELATED"/>
    <property type="match status" value="1"/>
</dbReference>
<evidence type="ECO:0000313" key="4">
    <source>
        <dbReference type="EMBL" id="PIP40438.1"/>
    </source>
</evidence>
<dbReference type="PANTHER" id="PTHR39082:SF1">
    <property type="entry name" value="SCAVENGER RECEPTOR CLASS A MEMBER 3"/>
    <property type="match status" value="1"/>
</dbReference>
<accession>A0A2H0A7I9</accession>
<dbReference type="InterPro" id="IPR056003">
    <property type="entry name" value="CT398_CC_hairpin"/>
</dbReference>